<dbReference type="SUPFAM" id="SSF49313">
    <property type="entry name" value="Cadherin-like"/>
    <property type="match status" value="5"/>
</dbReference>
<dbReference type="InterPro" id="IPR000233">
    <property type="entry name" value="Cadherin_Y-type_LIR"/>
</dbReference>
<evidence type="ECO:0000256" key="8">
    <source>
        <dbReference type="ARBA" id="ARBA00022949"/>
    </source>
</evidence>
<dbReference type="GO" id="GO:0045216">
    <property type="term" value="P:cell-cell junction organization"/>
    <property type="evidence" value="ECO:0007669"/>
    <property type="project" value="UniProtKB-ARBA"/>
</dbReference>
<evidence type="ECO:0000256" key="14">
    <source>
        <dbReference type="RuleBase" id="RU004358"/>
    </source>
</evidence>
<feature type="domain" description="Cadherin" evidence="18">
    <location>
        <begin position="128"/>
        <end position="238"/>
    </location>
</feature>
<dbReference type="GO" id="GO:0055113">
    <property type="term" value="P:epiboly involved in gastrulation with mouth forming second"/>
    <property type="evidence" value="ECO:0007669"/>
    <property type="project" value="UniProtKB-ARBA"/>
</dbReference>
<dbReference type="OrthoDB" id="8961010at2759"/>
<reference evidence="19" key="1">
    <citation type="submission" date="2025-08" db="UniProtKB">
        <authorList>
            <consortium name="Ensembl"/>
        </authorList>
    </citation>
    <scope>IDENTIFICATION</scope>
</reference>
<dbReference type="AlphaFoldDB" id="A0A3Q3APY1"/>
<gene>
    <name evidence="19" type="primary">DSG2</name>
</gene>
<dbReference type="Pfam" id="PF00028">
    <property type="entry name" value="Cadherin"/>
    <property type="match status" value="4"/>
</dbReference>
<keyword evidence="10 16" id="KW-0472">Membrane</keyword>
<dbReference type="GO" id="GO:0007156">
    <property type="term" value="P:homophilic cell adhesion via plasma membrane adhesion molecules"/>
    <property type="evidence" value="ECO:0007669"/>
    <property type="project" value="InterPro"/>
</dbReference>
<keyword evidence="11" id="KW-0325">Glycoprotein</keyword>
<evidence type="ECO:0000256" key="10">
    <source>
        <dbReference type="ARBA" id="ARBA00023136"/>
    </source>
</evidence>
<feature type="compositionally biased region" description="Low complexity" evidence="15">
    <location>
        <begin position="1008"/>
        <end position="1018"/>
    </location>
</feature>
<dbReference type="SMART" id="SM00112">
    <property type="entry name" value="CA"/>
    <property type="match status" value="4"/>
</dbReference>
<keyword evidence="2" id="KW-1003">Cell membrane</keyword>
<evidence type="ECO:0000256" key="9">
    <source>
        <dbReference type="ARBA" id="ARBA00022989"/>
    </source>
</evidence>
<evidence type="ECO:0000256" key="16">
    <source>
        <dbReference type="SAM" id="Phobius"/>
    </source>
</evidence>
<dbReference type="PROSITE" id="PS00232">
    <property type="entry name" value="CADHERIN_1"/>
    <property type="match status" value="2"/>
</dbReference>
<keyword evidence="17" id="KW-0732">Signal</keyword>
<organism evidence="19 20">
    <name type="scientific">Kryptolebias marmoratus</name>
    <name type="common">Mangrove killifish</name>
    <name type="synonym">Rivulus marmoratus</name>
    <dbReference type="NCBI Taxonomy" id="37003"/>
    <lineage>
        <taxon>Eukaryota</taxon>
        <taxon>Metazoa</taxon>
        <taxon>Chordata</taxon>
        <taxon>Craniata</taxon>
        <taxon>Vertebrata</taxon>
        <taxon>Euteleostomi</taxon>
        <taxon>Actinopterygii</taxon>
        <taxon>Neopterygii</taxon>
        <taxon>Teleostei</taxon>
        <taxon>Neoteleostei</taxon>
        <taxon>Acanthomorphata</taxon>
        <taxon>Ovalentaria</taxon>
        <taxon>Atherinomorphae</taxon>
        <taxon>Cyprinodontiformes</taxon>
        <taxon>Rivulidae</taxon>
        <taxon>Kryptolebias</taxon>
    </lineage>
</organism>
<dbReference type="InterPro" id="IPR050971">
    <property type="entry name" value="Cadherin-domain_protein"/>
</dbReference>
<name>A0A3Q3APY1_KRYMA</name>
<dbReference type="CDD" id="cd11304">
    <property type="entry name" value="Cadherin_repeat"/>
    <property type="match status" value="4"/>
</dbReference>
<dbReference type="PRINTS" id="PR00205">
    <property type="entry name" value="CADHERIN"/>
</dbReference>
<dbReference type="FunFam" id="2.60.40.60:FF:000083">
    <property type="entry name" value="Desmoglein 1"/>
    <property type="match status" value="1"/>
</dbReference>
<dbReference type="GeneTree" id="ENSGT01030000234624"/>
<evidence type="ECO:0000256" key="13">
    <source>
        <dbReference type="RuleBase" id="RU003318"/>
    </source>
</evidence>
<dbReference type="Gene3D" id="4.10.900.10">
    <property type="entry name" value="TCF3-CBD (Catenin binding domain)"/>
    <property type="match status" value="1"/>
</dbReference>
<evidence type="ECO:0000256" key="6">
    <source>
        <dbReference type="ARBA" id="ARBA00022837"/>
    </source>
</evidence>
<evidence type="ECO:0000313" key="20">
    <source>
        <dbReference type="Proteomes" id="UP000264800"/>
    </source>
</evidence>
<dbReference type="PROSITE" id="PS50268">
    <property type="entry name" value="CADHERIN_2"/>
    <property type="match status" value="4"/>
</dbReference>
<evidence type="ECO:0000259" key="18">
    <source>
        <dbReference type="PROSITE" id="PS50268"/>
    </source>
</evidence>
<dbReference type="Pfam" id="PF01049">
    <property type="entry name" value="CADH_Y-type_LIR"/>
    <property type="match status" value="1"/>
</dbReference>
<dbReference type="Ensembl" id="ENSKMAT00000019194.1">
    <property type="protein sequence ID" value="ENSKMAP00000018933.1"/>
    <property type="gene ID" value="ENSKMAG00000014082.1"/>
</dbReference>
<evidence type="ECO:0000256" key="2">
    <source>
        <dbReference type="ARBA" id="ARBA00022475"/>
    </source>
</evidence>
<dbReference type="FunFam" id="2.60.40.60:FF:000068">
    <property type="entry name" value="Desmoglein 1"/>
    <property type="match status" value="1"/>
</dbReference>
<feature type="domain" description="Cadherin" evidence="18">
    <location>
        <begin position="47"/>
        <end position="128"/>
    </location>
</feature>
<dbReference type="InterPro" id="IPR020894">
    <property type="entry name" value="Cadherin_CS"/>
</dbReference>
<protein>
    <submittedName>
        <fullName evidence="19">Desmoglein-2-like</fullName>
    </submittedName>
</protein>
<comment type="function">
    <text evidence="14">A component of desmosome cell-cell junctions which are required for positive regulation of cellular adhesion. Involved in the interaction of plaque proteins and intermediate filaments mediating cell-cell adhesion.</text>
</comment>
<reference evidence="19" key="2">
    <citation type="submission" date="2025-09" db="UniProtKB">
        <authorList>
            <consortium name="Ensembl"/>
        </authorList>
    </citation>
    <scope>IDENTIFICATION</scope>
</reference>
<feature type="transmembrane region" description="Helical" evidence="16">
    <location>
        <begin position="581"/>
        <end position="608"/>
    </location>
</feature>
<keyword evidence="3 13" id="KW-0812">Transmembrane</keyword>
<keyword evidence="5" id="KW-0677">Repeat</keyword>
<keyword evidence="7 13" id="KW-0130">Cell adhesion</keyword>
<dbReference type="STRING" id="37003.ENSKMAP00000018933"/>
<proteinExistence type="predicted"/>
<feature type="domain" description="Cadherin" evidence="18">
    <location>
        <begin position="361"/>
        <end position="472"/>
    </location>
</feature>
<evidence type="ECO:0000256" key="17">
    <source>
        <dbReference type="SAM" id="SignalP"/>
    </source>
</evidence>
<dbReference type="GO" id="GO:0030057">
    <property type="term" value="C:desmosome"/>
    <property type="evidence" value="ECO:0007669"/>
    <property type="project" value="UniProtKB-SubCell"/>
</dbReference>
<keyword evidence="20" id="KW-1185">Reference proteome</keyword>
<accession>A0A3Q3APY1</accession>
<keyword evidence="8" id="KW-0965">Cell junction</keyword>
<dbReference type="InterPro" id="IPR027397">
    <property type="entry name" value="Catenin-bd_sf"/>
</dbReference>
<dbReference type="FunFam" id="2.60.40.60:FF:000031">
    <property type="entry name" value="Cadherin 3"/>
    <property type="match status" value="1"/>
</dbReference>
<dbReference type="InterPro" id="IPR002126">
    <property type="entry name" value="Cadherin-like_dom"/>
</dbReference>
<feature type="region of interest" description="Disordered" evidence="15">
    <location>
        <begin position="1002"/>
        <end position="1022"/>
    </location>
</feature>
<dbReference type="InterPro" id="IPR009122">
    <property type="entry name" value="Desmosomal_cadherin"/>
</dbReference>
<evidence type="ECO:0000256" key="15">
    <source>
        <dbReference type="SAM" id="MobiDB-lite"/>
    </source>
</evidence>
<dbReference type="GeneID" id="108239655"/>
<dbReference type="PRINTS" id="PR01818">
    <property type="entry name" value="DESMOCADHERN"/>
</dbReference>
<evidence type="ECO:0000256" key="7">
    <source>
        <dbReference type="ARBA" id="ARBA00022889"/>
    </source>
</evidence>
<dbReference type="Proteomes" id="UP000264800">
    <property type="component" value="Unplaced"/>
</dbReference>
<evidence type="ECO:0000256" key="5">
    <source>
        <dbReference type="ARBA" id="ARBA00022737"/>
    </source>
</evidence>
<dbReference type="FunFam" id="2.60.40.60:FF:000011">
    <property type="entry name" value="Cadherin 1"/>
    <property type="match status" value="1"/>
</dbReference>
<evidence type="ECO:0000256" key="1">
    <source>
        <dbReference type="ARBA" id="ARBA00004568"/>
    </source>
</evidence>
<evidence type="ECO:0000256" key="12">
    <source>
        <dbReference type="PROSITE-ProRule" id="PRU00043"/>
    </source>
</evidence>
<feature type="signal peptide" evidence="17">
    <location>
        <begin position="1"/>
        <end position="20"/>
    </location>
</feature>
<dbReference type="PANTHER" id="PTHR24025">
    <property type="entry name" value="DESMOGLEIN FAMILY MEMBER"/>
    <property type="match status" value="1"/>
</dbReference>
<dbReference type="GO" id="GO:0005509">
    <property type="term" value="F:calcium ion binding"/>
    <property type="evidence" value="ECO:0007669"/>
    <property type="project" value="UniProtKB-UniRule"/>
</dbReference>
<dbReference type="KEGG" id="kmr:108239655"/>
<dbReference type="Gene3D" id="2.60.40.60">
    <property type="entry name" value="Cadherins"/>
    <property type="match status" value="5"/>
</dbReference>
<dbReference type="RefSeq" id="XP_017278000.1">
    <property type="nucleotide sequence ID" value="XM_017422511.1"/>
</dbReference>
<evidence type="ECO:0000256" key="4">
    <source>
        <dbReference type="ARBA" id="ARBA00022723"/>
    </source>
</evidence>
<feature type="domain" description="Cadherin" evidence="18">
    <location>
        <begin position="239"/>
        <end position="360"/>
    </location>
</feature>
<evidence type="ECO:0000256" key="11">
    <source>
        <dbReference type="ARBA" id="ARBA00023180"/>
    </source>
</evidence>
<evidence type="ECO:0000313" key="19">
    <source>
        <dbReference type="Ensembl" id="ENSKMAP00000018933.1"/>
    </source>
</evidence>
<feature type="chain" id="PRO_5018685455" evidence="17">
    <location>
        <begin position="21"/>
        <end position="1082"/>
    </location>
</feature>
<keyword evidence="6 12" id="KW-0106">Calcium</keyword>
<keyword evidence="9 16" id="KW-1133">Transmembrane helix</keyword>
<sequence length="1082" mass="117439">MAHPMLLLLPFVLTLVSVRGEWILAPRQLVEHQDYTFYNFIAKIRSDKENFTKILYDITGPGVDEDPRGRFAVNPNNGYVKVNVILDREERAQYILNGVAKFANGSRAEKDIALVIKVVDINDQPPVIKTQQVGQVTERSKAGEVVMKVIATDADDENTPHAKLSYRIDEQSSGADMFYIDSRTGEIKVKRNTLDRETKDTYKLNIIASDLEGKSGGNTGSGEIEIKVTDINDNIPTLEKDSYEGSVEENTIGMEVMRIKAEDMDLSHTDSWLAVFEIVSGNEGGYFNITTDSKTNEGIITVNKALDYEEIQALNLGVKVANKAEYNFGSGSMTGASGAGGGKAYPVKINVLNQKEGPRFQPNVKVVTVSEDTSSISLDKVLTTYSAIDSDTLKTATNVRYAKFQDDDNWLTIDEKTAEIKLNKLPDRESKYLKNGTYYAKIVCISNDIPSKTATGTLAIQVKDYNDHCPQLTTTTQTTCFDDAVIYVTAVDEDEFPNSAPFHFNVIGDKDQKWTVEPLNGTTVILRDKAHLWPGKYSVKLEIADQQGKSCADVQVLDLLVCTCQKDTKTCGSRGSRSSKFGVGGILLLLLGLLLLLLIPLLLLFCLCGSAARLFKAMPFDTKEQLISYHTEGQGEDKEVPLLQIPSTLDGGGTKDITTGEGKGYMSGLVEVDRGYGGGLTMTGEDAYMFNKYGYYSGQEQTGFIGSGMMQGQDMRFSQYRSGDFNGISLPDHFLGQYFAEKSNEASQQYQENEHIQAYGYEGQESLAGSVGCCSILETDTDLAFLDDLGPKFLTLAEICNGGSLVSKSVDVEVSRPSIRPVPQVMPSTSTHVHTHTETVRDRDHTNVNTLNTSNVVSNSSTIVQEELVTERAQGSAAVSNVRVQENVVIPNQTLLIQQPTMYYTAAPMYVVDSKPQMVLVSGGSQQAVGQVTQAGFSQGMMQVGGFQGSQGMVLVDGQVGMGGATVQAVQAVQAAQGLSQGNVSDSTQVFVVKNGSAGGMHSGHLVQSTSQTGQGSSDASFEAKGKGVQVKSFSVSSFGSAGSKEGFEQTVAPKVQGNKKVVTQHKKVTVTKRNIQSSTDL</sequence>
<keyword evidence="4" id="KW-0479">Metal-binding</keyword>
<evidence type="ECO:0000256" key="3">
    <source>
        <dbReference type="ARBA" id="ARBA00022692"/>
    </source>
</evidence>
<comment type="subcellular location">
    <subcellularLocation>
        <location evidence="1">Cell junction</location>
        <location evidence="1">Desmosome</location>
    </subcellularLocation>
    <subcellularLocation>
        <location evidence="13">Cell membrane</location>
        <topology evidence="13">Single-pass type I membrane protein</topology>
    </subcellularLocation>
</comment>
<dbReference type="FunFam" id="2.60.40.60:FF:000074">
    <property type="entry name" value="Desmoglein 4"/>
    <property type="match status" value="1"/>
</dbReference>
<dbReference type="InterPro" id="IPR015919">
    <property type="entry name" value="Cadherin-like_sf"/>
</dbReference>
<dbReference type="PANTHER" id="PTHR24025:SF1">
    <property type="entry name" value="DESMOGLEIN-2"/>
    <property type="match status" value="1"/>
</dbReference>
<dbReference type="GO" id="GO:0005886">
    <property type="term" value="C:plasma membrane"/>
    <property type="evidence" value="ECO:0007669"/>
    <property type="project" value="UniProtKB-SubCell"/>
</dbReference>
<dbReference type="OMA" id="MGAGTMT"/>